<name>A0A6J5VK26_PRUAR</name>
<dbReference type="EMBL" id="CAEKDK010000007">
    <property type="protein sequence ID" value="CAB4288057.1"/>
    <property type="molecule type" value="Genomic_DNA"/>
</dbReference>
<evidence type="ECO:0000313" key="4">
    <source>
        <dbReference type="Proteomes" id="UP000507222"/>
    </source>
</evidence>
<dbReference type="GO" id="GO:0005829">
    <property type="term" value="C:cytosol"/>
    <property type="evidence" value="ECO:0007669"/>
    <property type="project" value="TreeGrafter"/>
</dbReference>
<organism evidence="2 4">
    <name type="scientific">Prunus armeniaca</name>
    <name type="common">Apricot</name>
    <name type="synonym">Armeniaca vulgaris</name>
    <dbReference type="NCBI Taxonomy" id="36596"/>
    <lineage>
        <taxon>Eukaryota</taxon>
        <taxon>Viridiplantae</taxon>
        <taxon>Streptophyta</taxon>
        <taxon>Embryophyta</taxon>
        <taxon>Tracheophyta</taxon>
        <taxon>Spermatophyta</taxon>
        <taxon>Magnoliopsida</taxon>
        <taxon>eudicotyledons</taxon>
        <taxon>Gunneridae</taxon>
        <taxon>Pentapetalae</taxon>
        <taxon>rosids</taxon>
        <taxon>fabids</taxon>
        <taxon>Rosales</taxon>
        <taxon>Rosaceae</taxon>
        <taxon>Amygdaloideae</taxon>
        <taxon>Amygdaleae</taxon>
        <taxon>Prunus</taxon>
    </lineage>
</organism>
<dbReference type="Proteomes" id="UP000507222">
    <property type="component" value="Unassembled WGS sequence"/>
</dbReference>
<dbReference type="GO" id="GO:0004518">
    <property type="term" value="F:nuclease activity"/>
    <property type="evidence" value="ECO:0007669"/>
    <property type="project" value="TreeGrafter"/>
</dbReference>
<protein>
    <recommendedName>
        <fullName evidence="1">TNase-like domain-containing protein</fullName>
    </recommendedName>
</protein>
<dbReference type="SMART" id="SM00318">
    <property type="entry name" value="SNc"/>
    <property type="match status" value="1"/>
</dbReference>
<dbReference type="AlphaFoldDB" id="A0A6J5VK26"/>
<dbReference type="GO" id="GO:0005634">
    <property type="term" value="C:nucleus"/>
    <property type="evidence" value="ECO:0007669"/>
    <property type="project" value="TreeGrafter"/>
</dbReference>
<evidence type="ECO:0000313" key="3">
    <source>
        <dbReference type="EMBL" id="CAB4318426.1"/>
    </source>
</evidence>
<evidence type="ECO:0000313" key="5">
    <source>
        <dbReference type="Proteomes" id="UP000507245"/>
    </source>
</evidence>
<reference evidence="5" key="1">
    <citation type="journal article" date="2020" name="Genome Biol.">
        <title>Gamete binning: chromosome-level and haplotype-resolved genome assembly enabled by high-throughput single-cell sequencing of gamete genomes.</title>
        <authorList>
            <person name="Campoy J.A."/>
            <person name="Sun H."/>
            <person name="Goel M."/>
            <person name="Jiao W.-B."/>
            <person name="Folz-Donahue K."/>
            <person name="Wang N."/>
            <person name="Rubio M."/>
            <person name="Liu C."/>
            <person name="Kukat C."/>
            <person name="Ruiz D."/>
            <person name="Huettel B."/>
            <person name="Schneeberger K."/>
        </authorList>
    </citation>
    <scope>NUCLEOTIDE SEQUENCE [LARGE SCALE GENOMIC DNA]</scope>
    <source>
        <strain evidence="5">cv. Rojo Pasion</strain>
    </source>
</reference>
<dbReference type="Pfam" id="PF00565">
    <property type="entry name" value="SNase"/>
    <property type="match status" value="1"/>
</dbReference>
<sequence length="268" mass="30179">MNKQLQVHVQLDSGKPGVENMKTYYYGSVFLVNDEASALDSRNVSELVVEKGLDIVLRRNDIKVASKYCDALCTTKSTNSGVDPPVIIDLSNATCVEACKACDHIFSWGFGNKYQKVEGIVESVTNNKNKIILLIQRKEKTWKIPFSLKGVTWPRGEEPYADEAFELLRQSIVDKRVEVLLEKFDSDSDGYFVGTLLLESNTHVAIPLVKAGLAKLEAHYPKGYRNQVKDVQISPQMKRMKIWENSSAKKKSKDSVALDGFLFIFLHI</sequence>
<dbReference type="InterPro" id="IPR016071">
    <property type="entry name" value="Staphylococal_nuclease_OB-fold"/>
</dbReference>
<dbReference type="GO" id="GO:0003723">
    <property type="term" value="F:RNA binding"/>
    <property type="evidence" value="ECO:0007669"/>
    <property type="project" value="TreeGrafter"/>
</dbReference>
<feature type="domain" description="TNase-like" evidence="1">
    <location>
        <begin position="115"/>
        <end position="245"/>
    </location>
</feature>
<dbReference type="EMBL" id="CAEKKB010000007">
    <property type="protein sequence ID" value="CAB4318426.1"/>
    <property type="molecule type" value="Genomic_DNA"/>
</dbReference>
<dbReference type="PANTHER" id="PTHR12302:SF2">
    <property type="entry name" value="STAPHYLOCOCCAL NUCLEASE DOMAIN-CONTAINING PROTEIN 1"/>
    <property type="match status" value="1"/>
</dbReference>
<proteinExistence type="predicted"/>
<accession>A0A6J5VK26</accession>
<dbReference type="OrthoDB" id="1915169at2759"/>
<dbReference type="PROSITE" id="PS50830">
    <property type="entry name" value="TNASE_3"/>
    <property type="match status" value="1"/>
</dbReference>
<dbReference type="InterPro" id="IPR035437">
    <property type="entry name" value="SNase_OB-fold_sf"/>
</dbReference>
<gene>
    <name evidence="2" type="ORF">CURHAP_LOCUS46140</name>
    <name evidence="3" type="ORF">ORAREDHAP_LOCUS45482</name>
</gene>
<dbReference type="GO" id="GO:0006402">
    <property type="term" value="P:mRNA catabolic process"/>
    <property type="evidence" value="ECO:0007669"/>
    <property type="project" value="TreeGrafter"/>
</dbReference>
<dbReference type="SUPFAM" id="SSF50199">
    <property type="entry name" value="Staphylococcal nuclease"/>
    <property type="match status" value="1"/>
</dbReference>
<dbReference type="Gene3D" id="2.40.50.90">
    <property type="match status" value="1"/>
</dbReference>
<keyword evidence="5" id="KW-1185">Reference proteome</keyword>
<evidence type="ECO:0000259" key="1">
    <source>
        <dbReference type="PROSITE" id="PS50830"/>
    </source>
</evidence>
<dbReference type="PANTHER" id="PTHR12302">
    <property type="entry name" value="EBNA2 BINDING PROTEIN P100"/>
    <property type="match status" value="1"/>
</dbReference>
<reference evidence="2 4" key="2">
    <citation type="submission" date="2020-05" db="EMBL/GenBank/DDBJ databases">
        <authorList>
            <person name="Campoy J."/>
            <person name="Schneeberger K."/>
            <person name="Spophaly S."/>
        </authorList>
    </citation>
    <scope>NUCLEOTIDE SEQUENCE [LARGE SCALE GENOMIC DNA]</scope>
    <source>
        <strain evidence="2">PruArmRojPasFocal</strain>
    </source>
</reference>
<evidence type="ECO:0000313" key="2">
    <source>
        <dbReference type="EMBL" id="CAB4288057.1"/>
    </source>
</evidence>
<dbReference type="Proteomes" id="UP000507245">
    <property type="component" value="Unassembled WGS sequence"/>
</dbReference>